<dbReference type="PANTHER" id="PTHR33909:SF1">
    <property type="entry name" value="SEC TRANSLOCON ACCESSORY COMPLEX SUBUNIT YAJC"/>
    <property type="match status" value="1"/>
</dbReference>
<gene>
    <name evidence="10" type="primary">yajC</name>
    <name evidence="10" type="ORF">G7058_10725</name>
</gene>
<organism evidence="10 11">
    <name type="scientific">Jeotgalibaca porci</name>
    <dbReference type="NCBI Taxonomy" id="1868793"/>
    <lineage>
        <taxon>Bacteria</taxon>
        <taxon>Bacillati</taxon>
        <taxon>Bacillota</taxon>
        <taxon>Bacilli</taxon>
        <taxon>Lactobacillales</taxon>
        <taxon>Carnobacteriaceae</taxon>
        <taxon>Jeotgalibaca</taxon>
    </lineage>
</organism>
<dbReference type="GO" id="GO:0015031">
    <property type="term" value="P:protein transport"/>
    <property type="evidence" value="ECO:0007669"/>
    <property type="project" value="UniProtKB-KW"/>
</dbReference>
<keyword evidence="6" id="KW-0653">Protein transport</keyword>
<dbReference type="AlphaFoldDB" id="A0A6G7WKK0"/>
<evidence type="ECO:0000256" key="9">
    <source>
        <dbReference type="ARBA" id="ARBA00023136"/>
    </source>
</evidence>
<dbReference type="PANTHER" id="PTHR33909">
    <property type="entry name" value="SEC TRANSLOCON ACCESSORY COMPLEX SUBUNIT YAJC"/>
    <property type="match status" value="1"/>
</dbReference>
<dbReference type="GO" id="GO:0005886">
    <property type="term" value="C:plasma membrane"/>
    <property type="evidence" value="ECO:0007669"/>
    <property type="project" value="UniProtKB-SubCell"/>
</dbReference>
<evidence type="ECO:0000256" key="7">
    <source>
        <dbReference type="ARBA" id="ARBA00022989"/>
    </source>
</evidence>
<dbReference type="Proteomes" id="UP000501830">
    <property type="component" value="Chromosome"/>
</dbReference>
<evidence type="ECO:0000256" key="3">
    <source>
        <dbReference type="ARBA" id="ARBA00022448"/>
    </source>
</evidence>
<evidence type="ECO:0000313" key="10">
    <source>
        <dbReference type="EMBL" id="QIK52747.1"/>
    </source>
</evidence>
<keyword evidence="9" id="KW-0472">Membrane</keyword>
<evidence type="ECO:0000313" key="11">
    <source>
        <dbReference type="Proteomes" id="UP000501830"/>
    </source>
</evidence>
<keyword evidence="3" id="KW-0813">Transport</keyword>
<comment type="similarity">
    <text evidence="2">Belongs to the YajC family.</text>
</comment>
<dbReference type="NCBIfam" id="TIGR00739">
    <property type="entry name" value="yajC"/>
    <property type="match status" value="1"/>
</dbReference>
<evidence type="ECO:0000256" key="1">
    <source>
        <dbReference type="ARBA" id="ARBA00004162"/>
    </source>
</evidence>
<keyword evidence="11" id="KW-1185">Reference proteome</keyword>
<dbReference type="EMBL" id="CP049889">
    <property type="protein sequence ID" value="QIK52747.1"/>
    <property type="molecule type" value="Genomic_DNA"/>
</dbReference>
<comment type="subcellular location">
    <subcellularLocation>
        <location evidence="1">Cell membrane</location>
        <topology evidence="1">Single-pass membrane protein</topology>
    </subcellularLocation>
</comment>
<protein>
    <submittedName>
        <fullName evidence="10">Preprotein translocase subunit YajC</fullName>
    </submittedName>
</protein>
<keyword evidence="5" id="KW-0812">Transmembrane</keyword>
<keyword evidence="4" id="KW-1003">Cell membrane</keyword>
<dbReference type="InterPro" id="IPR003849">
    <property type="entry name" value="Preprotein_translocase_YajC"/>
</dbReference>
<dbReference type="Pfam" id="PF02699">
    <property type="entry name" value="YajC"/>
    <property type="match status" value="1"/>
</dbReference>
<keyword evidence="8" id="KW-0811">Translocation</keyword>
<sequence length="102" mass="11375">MIAFYALLFGVMYFLMIRPQKKQAKKAQDMLSQMKPGDHVVTIGGLNGVIDEINATDNTITLDCEGIFLTFEKRAIAKIKQTTPIAPEETVVLEESTEDLPE</sequence>
<evidence type="ECO:0000256" key="6">
    <source>
        <dbReference type="ARBA" id="ARBA00022927"/>
    </source>
</evidence>
<proteinExistence type="inferred from homology"/>
<evidence type="ECO:0000256" key="8">
    <source>
        <dbReference type="ARBA" id="ARBA00023010"/>
    </source>
</evidence>
<keyword evidence="7" id="KW-1133">Transmembrane helix</keyword>
<evidence type="ECO:0000256" key="2">
    <source>
        <dbReference type="ARBA" id="ARBA00006742"/>
    </source>
</evidence>
<name>A0A6G7WKK0_9LACT</name>
<evidence type="ECO:0000256" key="5">
    <source>
        <dbReference type="ARBA" id="ARBA00022692"/>
    </source>
</evidence>
<evidence type="ECO:0000256" key="4">
    <source>
        <dbReference type="ARBA" id="ARBA00022475"/>
    </source>
</evidence>
<accession>A0A6G7WKK0</accession>
<dbReference type="KEGG" id="jpo:G7058_10725"/>
<reference evidence="10 11" key="1">
    <citation type="journal article" date="2017" name="Int. J. Syst. Evol. Microbiol.">
        <title>Jeotgalibaca porci sp. nov. and Jeotgalibaca arthritidis sp. nov., isolated from pigs, and emended description of the genus Jeotgalibaca.</title>
        <authorList>
            <person name="Zamora L."/>
            <person name="Perez-Sancho M."/>
            <person name="Dominguez L."/>
            <person name="Fernandez-Garayzabal J.F."/>
            <person name="Vela A.I."/>
        </authorList>
    </citation>
    <scope>NUCLEOTIDE SEQUENCE [LARGE SCALE GENOMIC DNA]</scope>
    <source>
        <strain evidence="10 11">CCUG 69148</strain>
    </source>
</reference>
<dbReference type="SMART" id="SM01323">
    <property type="entry name" value="YajC"/>
    <property type="match status" value="1"/>
</dbReference>